<feature type="domain" description="Guanylate cyclase" evidence="1">
    <location>
        <begin position="1"/>
        <end position="131"/>
    </location>
</feature>
<name>W4LKA0_ENTF1</name>
<dbReference type="InterPro" id="IPR029787">
    <property type="entry name" value="Nucleotide_cyclase"/>
</dbReference>
<dbReference type="SUPFAM" id="SSF55073">
    <property type="entry name" value="Nucleotide cyclase"/>
    <property type="match status" value="1"/>
</dbReference>
<dbReference type="Proteomes" id="UP000019141">
    <property type="component" value="Unassembled WGS sequence"/>
</dbReference>
<comment type="caution">
    <text evidence="2">The sequence shown here is derived from an EMBL/GenBank/DDBJ whole genome shotgun (WGS) entry which is preliminary data.</text>
</comment>
<keyword evidence="3" id="KW-1185">Reference proteome</keyword>
<dbReference type="GO" id="GO:0004016">
    <property type="term" value="F:adenylate cyclase activity"/>
    <property type="evidence" value="ECO:0007669"/>
    <property type="project" value="UniProtKB-ARBA"/>
</dbReference>
<dbReference type="AlphaFoldDB" id="W4LKA0"/>
<dbReference type="InterPro" id="IPR001054">
    <property type="entry name" value="A/G_cyclase"/>
</dbReference>
<proteinExistence type="predicted"/>
<protein>
    <recommendedName>
        <fullName evidence="1">Guanylate cyclase domain-containing protein</fullName>
    </recommendedName>
</protein>
<evidence type="ECO:0000313" key="3">
    <source>
        <dbReference type="Proteomes" id="UP000019141"/>
    </source>
</evidence>
<dbReference type="EMBL" id="AZHW01000558">
    <property type="protein sequence ID" value="ETW98402.1"/>
    <property type="molecule type" value="Genomic_DNA"/>
</dbReference>
<dbReference type="GO" id="GO:0009190">
    <property type="term" value="P:cyclic nucleotide biosynthetic process"/>
    <property type="evidence" value="ECO:0007669"/>
    <property type="project" value="InterPro"/>
</dbReference>
<dbReference type="CDD" id="cd07302">
    <property type="entry name" value="CHD"/>
    <property type="match status" value="1"/>
</dbReference>
<gene>
    <name evidence="2" type="ORF">ETSY1_18925</name>
</gene>
<evidence type="ECO:0000313" key="2">
    <source>
        <dbReference type="EMBL" id="ETW98402.1"/>
    </source>
</evidence>
<evidence type="ECO:0000259" key="1">
    <source>
        <dbReference type="PROSITE" id="PS50125"/>
    </source>
</evidence>
<dbReference type="PROSITE" id="PS50125">
    <property type="entry name" value="GUANYLATE_CYCLASE_2"/>
    <property type="match status" value="1"/>
</dbReference>
<dbReference type="PANTHER" id="PTHR43081:SF1">
    <property type="entry name" value="ADENYLATE CYCLASE, TERMINAL-DIFFERENTIATION SPECIFIC"/>
    <property type="match status" value="1"/>
</dbReference>
<dbReference type="PANTHER" id="PTHR43081">
    <property type="entry name" value="ADENYLATE CYCLASE, TERMINAL-DIFFERENTIATION SPECIFIC-RELATED"/>
    <property type="match status" value="1"/>
</dbReference>
<dbReference type="Gene3D" id="3.30.70.1230">
    <property type="entry name" value="Nucleotide cyclase"/>
    <property type="match status" value="1"/>
</dbReference>
<accession>W4LKA0</accession>
<dbReference type="HOGENOM" id="CLU_1493570_0_0_7"/>
<dbReference type="InterPro" id="IPR050697">
    <property type="entry name" value="Adenylyl/Guanylyl_Cyclase_3/4"/>
</dbReference>
<reference evidence="2 3" key="1">
    <citation type="journal article" date="2014" name="Nature">
        <title>An environmental bacterial taxon with a large and distinct metabolic repertoire.</title>
        <authorList>
            <person name="Wilson M.C."/>
            <person name="Mori T."/>
            <person name="Ruckert C."/>
            <person name="Uria A.R."/>
            <person name="Helf M.J."/>
            <person name="Takada K."/>
            <person name="Gernert C."/>
            <person name="Steffens U.A."/>
            <person name="Heycke N."/>
            <person name="Schmitt S."/>
            <person name="Rinke C."/>
            <person name="Helfrich E.J."/>
            <person name="Brachmann A.O."/>
            <person name="Gurgui C."/>
            <person name="Wakimoto T."/>
            <person name="Kracht M."/>
            <person name="Crusemann M."/>
            <person name="Hentschel U."/>
            <person name="Abe I."/>
            <person name="Matsunaga S."/>
            <person name="Kalinowski J."/>
            <person name="Takeyama H."/>
            <person name="Piel J."/>
        </authorList>
    </citation>
    <scope>NUCLEOTIDE SEQUENCE [LARGE SCALE GENOMIC DNA]</scope>
    <source>
        <strain evidence="3">TSY1</strain>
    </source>
</reference>
<sequence>MVCGTLDQASALTEQVGFDVVHRLRQMFFTLAEQEVQRYGGSLQFFGADSVLMLFGASAAADHTHRAVRAALDLQQRFQQYCSNAEMSLRDAATVRMGVHTGPVDVDSLAQDPLITAPATGETMHIAIWLQYRAAPGTLLTSEATMQLVHDVVQGDVHGNVRLPGQSAPITAYTIRGMQT</sequence>
<organism evidence="2 3">
    <name type="scientific">Entotheonella factor</name>
    <dbReference type="NCBI Taxonomy" id="1429438"/>
    <lineage>
        <taxon>Bacteria</taxon>
        <taxon>Pseudomonadati</taxon>
        <taxon>Nitrospinota/Tectimicrobiota group</taxon>
        <taxon>Candidatus Tectimicrobiota</taxon>
        <taxon>Candidatus Entotheonellia</taxon>
        <taxon>Candidatus Entotheonellales</taxon>
        <taxon>Candidatus Entotheonellaceae</taxon>
        <taxon>Candidatus Entotheonella</taxon>
    </lineage>
</organism>
<dbReference type="GO" id="GO:0035556">
    <property type="term" value="P:intracellular signal transduction"/>
    <property type="evidence" value="ECO:0007669"/>
    <property type="project" value="InterPro"/>
</dbReference>